<gene>
    <name evidence="1" type="ORF">FYJ60_11550</name>
</gene>
<proteinExistence type="predicted"/>
<keyword evidence="2" id="KW-1185">Reference proteome</keyword>
<accession>A0A7X2PA18</accession>
<evidence type="ECO:0008006" key="3">
    <source>
        <dbReference type="Google" id="ProtNLM"/>
    </source>
</evidence>
<name>A0A7X2PA18_9FIRM</name>
<organism evidence="1 2">
    <name type="scientific">Bilifractor porci</name>
    <dbReference type="NCBI Taxonomy" id="2606636"/>
    <lineage>
        <taxon>Bacteria</taxon>
        <taxon>Bacillati</taxon>
        <taxon>Bacillota</taxon>
        <taxon>Clostridia</taxon>
        <taxon>Lachnospirales</taxon>
        <taxon>Lachnospiraceae</taxon>
        <taxon>Bilifractor</taxon>
    </lineage>
</organism>
<protein>
    <recommendedName>
        <fullName evidence="3">YolD-like family protein</fullName>
    </recommendedName>
</protein>
<dbReference type="AlphaFoldDB" id="A0A7X2PA18"/>
<evidence type="ECO:0000313" key="2">
    <source>
        <dbReference type="Proteomes" id="UP000466864"/>
    </source>
</evidence>
<dbReference type="RefSeq" id="WP_154458836.1">
    <property type="nucleotide sequence ID" value="NZ_VUMV01000010.1"/>
</dbReference>
<dbReference type="EMBL" id="VUMV01000010">
    <property type="protein sequence ID" value="MST82936.1"/>
    <property type="molecule type" value="Genomic_DNA"/>
</dbReference>
<comment type="caution">
    <text evidence="1">The sequence shown here is derived from an EMBL/GenBank/DDBJ whole genome shotgun (WGS) entry which is preliminary data.</text>
</comment>
<reference evidence="1 2" key="1">
    <citation type="submission" date="2019-08" db="EMBL/GenBank/DDBJ databases">
        <title>In-depth cultivation of the pig gut microbiome towards novel bacterial diversity and tailored functional studies.</title>
        <authorList>
            <person name="Wylensek D."/>
            <person name="Hitch T.C.A."/>
            <person name="Clavel T."/>
        </authorList>
    </citation>
    <scope>NUCLEOTIDE SEQUENCE [LARGE SCALE GENOMIC DNA]</scope>
    <source>
        <strain evidence="1 2">Oil+RF-744-WCA-WT-13</strain>
    </source>
</reference>
<sequence length="154" mass="18021">MRTIGFMTMPVDFKYKKAHHLGRPRHEKYSDFWRRHTPMDHVRRAKLFSPFDALRGFDEAVESKNIRYVERSIPADLNEKLRRLQELSRPVTIRFFVPCTDENSEAFEKGLGLYKTVSGTVRDINPVTETLRINETLVSFEDIGEITEDSGSER</sequence>
<evidence type="ECO:0000313" key="1">
    <source>
        <dbReference type="EMBL" id="MST82936.1"/>
    </source>
</evidence>
<dbReference type="Proteomes" id="UP000466864">
    <property type="component" value="Unassembled WGS sequence"/>
</dbReference>